<keyword evidence="3" id="KW-0479">Metal-binding</keyword>
<feature type="region of interest" description="Disordered" evidence="9">
    <location>
        <begin position="1"/>
        <end position="25"/>
    </location>
</feature>
<evidence type="ECO:0000256" key="6">
    <source>
        <dbReference type="ARBA" id="ARBA00023049"/>
    </source>
</evidence>
<protein>
    <recommendedName>
        <fullName evidence="8">Neutral metalloproteinase</fullName>
        <ecNumber evidence="8">3.4.24.-</ecNumber>
    </recommendedName>
</protein>
<evidence type="ECO:0000256" key="1">
    <source>
        <dbReference type="ARBA" id="ARBA00009388"/>
    </source>
</evidence>
<evidence type="ECO:0000256" key="3">
    <source>
        <dbReference type="ARBA" id="ARBA00022723"/>
    </source>
</evidence>
<dbReference type="InterPro" id="IPR052759">
    <property type="entry name" value="Metalloprotease_M4"/>
</dbReference>
<keyword evidence="4 8" id="KW-0378">Hydrolase</keyword>
<dbReference type="InterPro" id="IPR027268">
    <property type="entry name" value="Peptidase_M4/M1_CTD_sf"/>
</dbReference>
<dbReference type="Gene3D" id="3.10.170.10">
    <property type="match status" value="1"/>
</dbReference>
<dbReference type="GO" id="GO:0006508">
    <property type="term" value="P:proteolysis"/>
    <property type="evidence" value="ECO:0007669"/>
    <property type="project" value="UniProtKB-KW"/>
</dbReference>
<evidence type="ECO:0000256" key="7">
    <source>
        <dbReference type="PIRSR" id="PIRSR623612-1"/>
    </source>
</evidence>
<evidence type="ECO:0000256" key="5">
    <source>
        <dbReference type="ARBA" id="ARBA00022833"/>
    </source>
</evidence>
<dbReference type="EC" id="3.4.24.-" evidence="8"/>
<sequence>MTLSAAPRIVGDMDHSAQHTSARGHGSVHGIVPAYLLARLAQSGRFPKAADAARQTLLAGRPKFRARLNFSIDANGALVAELGDAPNRTISDAGGTETLPGVVVRAEDDPPVDDVSVNEAFDGLGATFEMLLSAFQRNSLDGAGAPLNATVHYGTDYDNAFWDGERMVFGDGDGEVFLGFTRSLTVIGHELAHGVIQHTANLEYQGQPGALNESIADVFGALTEQYALGQSAAEASWLIGAGIFTAEVQGKALRSMIEPGTAYDDDELGKDPQPAHMSDFVQTTEDNGGVHINSGIPNRAFALTARTLGGNAWERAGVVWYRALTGGLSATATFREFADATVSAAEREYGEEVTAAIRDAWTTVGVLDAEGPRRTG</sequence>
<dbReference type="AlphaFoldDB" id="A0A511AHC8"/>
<feature type="active site" evidence="7">
    <location>
        <position position="190"/>
    </location>
</feature>
<dbReference type="InterPro" id="IPR023612">
    <property type="entry name" value="Peptidase_M4"/>
</dbReference>
<dbReference type="PANTHER" id="PTHR43579">
    <property type="match status" value="1"/>
</dbReference>
<comment type="similarity">
    <text evidence="1 8">Belongs to the peptidase M4 family.</text>
</comment>
<evidence type="ECO:0000313" key="13">
    <source>
        <dbReference type="Proteomes" id="UP000321225"/>
    </source>
</evidence>
<organism evidence="12 13">
    <name type="scientific">Microbacterium aerolatum</name>
    <dbReference type="NCBI Taxonomy" id="153731"/>
    <lineage>
        <taxon>Bacteria</taxon>
        <taxon>Bacillati</taxon>
        <taxon>Actinomycetota</taxon>
        <taxon>Actinomycetes</taxon>
        <taxon>Micrococcales</taxon>
        <taxon>Microbacteriaceae</taxon>
        <taxon>Microbacterium</taxon>
    </lineage>
</organism>
<keyword evidence="6 8" id="KW-0482">Metalloprotease</keyword>
<dbReference type="GO" id="GO:0046872">
    <property type="term" value="F:metal ion binding"/>
    <property type="evidence" value="ECO:0007669"/>
    <property type="project" value="UniProtKB-UniRule"/>
</dbReference>
<comment type="cofactor">
    <cofactor evidence="8">
        <name>Zn(2+)</name>
        <dbReference type="ChEBI" id="CHEBI:29105"/>
    </cofactor>
</comment>
<dbReference type="SUPFAM" id="SSF55486">
    <property type="entry name" value="Metalloproteases ('zincins'), catalytic domain"/>
    <property type="match status" value="1"/>
</dbReference>
<evidence type="ECO:0000259" key="11">
    <source>
        <dbReference type="Pfam" id="PF02868"/>
    </source>
</evidence>
<dbReference type="InterPro" id="IPR013856">
    <property type="entry name" value="Peptidase_M4_domain"/>
</dbReference>
<feature type="domain" description="Peptidase M4 C-terminal" evidence="11">
    <location>
        <begin position="200"/>
        <end position="366"/>
    </location>
</feature>
<comment type="function">
    <text evidence="8">Extracellular zinc metalloprotease.</text>
</comment>
<dbReference type="Pfam" id="PF01447">
    <property type="entry name" value="Peptidase_M4"/>
    <property type="match status" value="1"/>
</dbReference>
<evidence type="ECO:0000256" key="2">
    <source>
        <dbReference type="ARBA" id="ARBA00022670"/>
    </source>
</evidence>
<dbReference type="CDD" id="cd09597">
    <property type="entry name" value="M4_TLP"/>
    <property type="match status" value="1"/>
</dbReference>
<keyword evidence="2 8" id="KW-0645">Protease</keyword>
<dbReference type="PRINTS" id="PR00730">
    <property type="entry name" value="THERMOLYSIN"/>
</dbReference>
<gene>
    <name evidence="12" type="ORF">MAE01_25580</name>
</gene>
<dbReference type="EMBL" id="BJUW01000013">
    <property type="protein sequence ID" value="GEK87382.1"/>
    <property type="molecule type" value="Genomic_DNA"/>
</dbReference>
<comment type="subcellular location">
    <subcellularLocation>
        <location evidence="8">Secreted</location>
    </subcellularLocation>
</comment>
<evidence type="ECO:0000256" key="9">
    <source>
        <dbReference type="SAM" id="MobiDB-lite"/>
    </source>
</evidence>
<dbReference type="PANTHER" id="PTHR43579:SF1">
    <property type="entry name" value="NEUTRAL METALLOPROTEINASE"/>
    <property type="match status" value="1"/>
</dbReference>
<feature type="active site" description="Proton donor" evidence="7">
    <location>
        <position position="291"/>
    </location>
</feature>
<keyword evidence="8" id="KW-0964">Secreted</keyword>
<dbReference type="InterPro" id="IPR001570">
    <property type="entry name" value="Peptidase_M4_C_domain"/>
</dbReference>
<evidence type="ECO:0000256" key="8">
    <source>
        <dbReference type="RuleBase" id="RU366073"/>
    </source>
</evidence>
<evidence type="ECO:0000256" key="4">
    <source>
        <dbReference type="ARBA" id="ARBA00022801"/>
    </source>
</evidence>
<comment type="caution">
    <text evidence="12">The sequence shown here is derived from an EMBL/GenBank/DDBJ whole genome shotgun (WGS) entry which is preliminary data.</text>
</comment>
<reference evidence="12 13" key="1">
    <citation type="submission" date="2019-07" db="EMBL/GenBank/DDBJ databases">
        <title>Whole genome shotgun sequence of Microbacterium aerolatum NBRC 103071.</title>
        <authorList>
            <person name="Hosoyama A."/>
            <person name="Uohara A."/>
            <person name="Ohji S."/>
            <person name="Ichikawa N."/>
        </authorList>
    </citation>
    <scope>NUCLEOTIDE SEQUENCE [LARGE SCALE GENOMIC DNA]</scope>
    <source>
        <strain evidence="12 13">NBRC 103071</strain>
    </source>
</reference>
<dbReference type="Gene3D" id="1.10.390.10">
    <property type="entry name" value="Neutral Protease Domain 2"/>
    <property type="match status" value="1"/>
</dbReference>
<keyword evidence="13" id="KW-1185">Reference proteome</keyword>
<keyword evidence="5 8" id="KW-0862">Zinc</keyword>
<evidence type="ECO:0000259" key="10">
    <source>
        <dbReference type="Pfam" id="PF01447"/>
    </source>
</evidence>
<accession>A0A511AHC8</accession>
<name>A0A511AHC8_9MICO</name>
<dbReference type="Proteomes" id="UP000321225">
    <property type="component" value="Unassembled WGS sequence"/>
</dbReference>
<evidence type="ECO:0000313" key="12">
    <source>
        <dbReference type="EMBL" id="GEK87382.1"/>
    </source>
</evidence>
<proteinExistence type="inferred from homology"/>
<dbReference type="Pfam" id="PF02868">
    <property type="entry name" value="Peptidase_M4_C"/>
    <property type="match status" value="1"/>
</dbReference>
<dbReference type="GO" id="GO:0005576">
    <property type="term" value="C:extracellular region"/>
    <property type="evidence" value="ECO:0007669"/>
    <property type="project" value="UniProtKB-SubCell"/>
</dbReference>
<feature type="domain" description="Peptidase M4" evidence="10">
    <location>
        <begin position="120"/>
        <end position="197"/>
    </location>
</feature>
<dbReference type="GO" id="GO:0004222">
    <property type="term" value="F:metalloendopeptidase activity"/>
    <property type="evidence" value="ECO:0007669"/>
    <property type="project" value="UniProtKB-UniRule"/>
</dbReference>